<dbReference type="CDD" id="cd14744">
    <property type="entry name" value="PAAR_CT_2"/>
    <property type="match status" value="1"/>
</dbReference>
<proteinExistence type="predicted"/>
<comment type="caution">
    <text evidence="1">The sequence shown here is derived from an EMBL/GenBank/DDBJ whole genome shotgun (WGS) entry which is preliminary data.</text>
</comment>
<dbReference type="RefSeq" id="WP_408259871.1">
    <property type="nucleotide sequence ID" value="NZ_JAQQCK010000003.1"/>
</dbReference>
<gene>
    <name evidence="1" type="ORF">PQR03_08320</name>
</gene>
<evidence type="ECO:0000313" key="2">
    <source>
        <dbReference type="Proteomes" id="UP001629274"/>
    </source>
</evidence>
<dbReference type="EMBL" id="JAQQDR010000003">
    <property type="protein sequence ID" value="MFM0238132.1"/>
    <property type="molecule type" value="Genomic_DNA"/>
</dbReference>
<accession>A0ABW9BDV0</accession>
<name>A0ABW9BDV0_9BURK</name>
<keyword evidence="2" id="KW-1185">Reference proteome</keyword>
<dbReference type="Proteomes" id="UP001629274">
    <property type="component" value="Unassembled WGS sequence"/>
</dbReference>
<organism evidence="1 2">
    <name type="scientific">Paraburkholderia phytofirmans</name>
    <dbReference type="NCBI Taxonomy" id="261302"/>
    <lineage>
        <taxon>Bacteria</taxon>
        <taxon>Pseudomonadati</taxon>
        <taxon>Pseudomonadota</taxon>
        <taxon>Betaproteobacteria</taxon>
        <taxon>Burkholderiales</taxon>
        <taxon>Burkholderiaceae</taxon>
        <taxon>Paraburkholderia</taxon>
    </lineage>
</organism>
<sequence>MRIAVVRDRDVTTTGGRVIALKAMIHDNGIKLAVDGEHATCGNCKGSWPMHGTGDKMRNRGTPAVLDNDPVLCPCEKNRVIAASDAKCFVHKNTNIGRSTVANPPPGVTQNAPFNEQFTLVDETHRPLAHIRYRIVTNSGQVTTGTTNAIGATERIETDGTERLRLYITGESINE</sequence>
<protein>
    <submittedName>
        <fullName evidence="1">PAAR domain-containing protein</fullName>
    </submittedName>
</protein>
<evidence type="ECO:0000313" key="1">
    <source>
        <dbReference type="EMBL" id="MFM0238132.1"/>
    </source>
</evidence>
<reference evidence="1 2" key="1">
    <citation type="journal article" date="2024" name="Chem. Sci.">
        <title>Discovery of megapolipeptins by genome mining of a Burkholderiales bacteria collection.</title>
        <authorList>
            <person name="Paulo B.S."/>
            <person name="Recchia M.J.J."/>
            <person name="Lee S."/>
            <person name="Fergusson C.H."/>
            <person name="Romanowski S.B."/>
            <person name="Hernandez A."/>
            <person name="Krull N."/>
            <person name="Liu D.Y."/>
            <person name="Cavanagh H."/>
            <person name="Bos A."/>
            <person name="Gray C.A."/>
            <person name="Murphy B.T."/>
            <person name="Linington R.G."/>
            <person name="Eustaquio A.S."/>
        </authorList>
    </citation>
    <scope>NUCLEOTIDE SEQUENCE [LARGE SCALE GENOMIC DNA]</scope>
    <source>
        <strain evidence="1 2">RL17-351-BIE-A</strain>
    </source>
</reference>